<feature type="region of interest" description="Disordered" evidence="1">
    <location>
        <begin position="658"/>
        <end position="698"/>
    </location>
</feature>
<evidence type="ECO:0000313" key="2">
    <source>
        <dbReference type="EMBL" id="CZT01225.1"/>
    </source>
</evidence>
<feature type="region of interest" description="Disordered" evidence="1">
    <location>
        <begin position="725"/>
        <end position="818"/>
    </location>
</feature>
<evidence type="ECO:0000256" key="1">
    <source>
        <dbReference type="SAM" id="MobiDB-lite"/>
    </source>
</evidence>
<feature type="compositionally biased region" description="Polar residues" evidence="1">
    <location>
        <begin position="872"/>
        <end position="902"/>
    </location>
</feature>
<sequence length="963" mass="98857">MSANNGHPKVPAWYDKDQLQQQLEEAKLMSASNNKSAPAQLSGRSTPSTRGRGPAMTSTRPMASPSNSYSSYTSTTASRTTHAPGATRSGGVNSQFSTTNYSVGPSTSAPTFKSPPRQKPSSPIRGTNRLNAPPAFKPKSPPKLRSSILVPGQAQQLVSHGAGANVGGQGHWRSTEVESARTLDPRFMAVKSFDAISQQPGPSYGVHDGGHPANQMGALPSGYAASALGGDQYSGRFIAQNLPPHRGEPIINNWTDDDPKKPVIAGHLRQVVSIAMAECAASGGWTVPEISSDGCSIGGGTLSFAGMNDSIHAPGNAGSSQYSSNFSSRVPKLPSNIAQRSTSGITHGDGDVEMIDGPANTKSSASQSPIDFNILPKLSSSKYAPSVPDVSTKIVAPKSAPRNENKENMKPTPPVQAKDFHTIAKNIVAEIGQSSGSFNLGSNQAAQAPGGFGAAAQNAKSNPFHTNSTRASHNPTNSGFGAPSAPGFAPWGSIDYSIPIAHNFLGVAQHATPDSQVGNSWGPFDQSTSNDQLHYGGAQPVFAPNSAWGSTNESSNNGQAQFGGDPPTVPTGPAWGSVDHSASNDQTHFAGAPPTVVTADNGSGSGNQVSNNGQAQYYGAPTVDSSWEYTGHSVSNGHNQFSSAQNAPPPVNAWGPAGQSGHGGQTGFGGTQINPSAGNSWGSAGRSVPNDQAKFGTTQPAAPAALDSNIWGSVAHPATNGNGIYPGQIATGTTAPAQPTTQATGGWGTVDQSGTNFQHTQGVPGNIQAGHGSATVQPGHSGQGPQYRNVSNAGPQAANRSTMNDTAATTIKSQPRKASGELDMFSIIGNIANDIRNLPSGNAPAKQSAHQSNQFDQRATGSTAAAWGAFNGQKTTSTRPSTHNSENVAGSTATSSNAQDQAHVTAKNPSQQSSQPGQQDAGSTAASWGTFNGQQTAPTRPLPHQVVAGVKKAAGLKESRWAS</sequence>
<feature type="region of interest" description="Disordered" evidence="1">
    <location>
        <begin position="448"/>
        <end position="481"/>
    </location>
</feature>
<feature type="region of interest" description="Disordered" evidence="1">
    <location>
        <begin position="396"/>
        <end position="416"/>
    </location>
</feature>
<dbReference type="EMBL" id="FJUX01000050">
    <property type="protein sequence ID" value="CZT01225.1"/>
    <property type="molecule type" value="Genomic_DNA"/>
</dbReference>
<gene>
    <name evidence="2" type="ORF">RAG0_08961</name>
</gene>
<protein>
    <submittedName>
        <fullName evidence="2">Uncharacterized protein</fullName>
    </submittedName>
</protein>
<keyword evidence="3" id="KW-1185">Reference proteome</keyword>
<feature type="region of interest" description="Disordered" evidence="1">
    <location>
        <begin position="838"/>
        <end position="963"/>
    </location>
</feature>
<feature type="compositionally biased region" description="Polar residues" evidence="1">
    <location>
        <begin position="30"/>
        <end position="49"/>
    </location>
</feature>
<feature type="compositionally biased region" description="Gly residues" evidence="1">
    <location>
        <begin position="658"/>
        <end position="670"/>
    </location>
</feature>
<feature type="compositionally biased region" description="Low complexity" evidence="1">
    <location>
        <begin position="606"/>
        <end position="615"/>
    </location>
</feature>
<feature type="compositionally biased region" description="Low complexity" evidence="1">
    <location>
        <begin position="448"/>
        <end position="459"/>
    </location>
</feature>
<feature type="compositionally biased region" description="Polar residues" evidence="1">
    <location>
        <begin position="90"/>
        <end position="111"/>
    </location>
</feature>
<dbReference type="Proteomes" id="UP000178912">
    <property type="component" value="Unassembled WGS sequence"/>
</dbReference>
<reference evidence="3" key="1">
    <citation type="submission" date="2016-03" db="EMBL/GenBank/DDBJ databases">
        <authorList>
            <person name="Guldener U."/>
        </authorList>
    </citation>
    <scope>NUCLEOTIDE SEQUENCE [LARGE SCALE GENOMIC DNA]</scope>
    <source>
        <strain evidence="3">04CH-RAC-A.6.1</strain>
    </source>
</reference>
<feature type="compositionally biased region" description="Polar residues" evidence="1">
    <location>
        <begin position="547"/>
        <end position="560"/>
    </location>
</feature>
<feature type="compositionally biased region" description="Low complexity" evidence="1">
    <location>
        <begin position="60"/>
        <end position="81"/>
    </location>
</feature>
<dbReference type="AlphaFoldDB" id="A0A1E1KT42"/>
<feature type="compositionally biased region" description="Polar residues" evidence="1">
    <location>
        <begin position="750"/>
        <end position="763"/>
    </location>
</feature>
<evidence type="ECO:0000313" key="3">
    <source>
        <dbReference type="Proteomes" id="UP000178912"/>
    </source>
</evidence>
<feature type="region of interest" description="Disordered" evidence="1">
    <location>
        <begin position="516"/>
        <end position="615"/>
    </location>
</feature>
<feature type="region of interest" description="Disordered" evidence="1">
    <location>
        <begin position="1"/>
        <end position="145"/>
    </location>
</feature>
<accession>A0A1E1KT42</accession>
<feature type="compositionally biased region" description="Polar residues" evidence="1">
    <location>
        <begin position="774"/>
        <end position="813"/>
    </location>
</feature>
<feature type="compositionally biased region" description="Polar residues" evidence="1">
    <location>
        <begin position="673"/>
        <end position="682"/>
    </location>
</feature>
<feature type="compositionally biased region" description="Polar residues" evidence="1">
    <location>
        <begin position="848"/>
        <end position="863"/>
    </location>
</feature>
<organism evidence="2 3">
    <name type="scientific">Rhynchosporium agropyri</name>
    <dbReference type="NCBI Taxonomy" id="914238"/>
    <lineage>
        <taxon>Eukaryota</taxon>
        <taxon>Fungi</taxon>
        <taxon>Dikarya</taxon>
        <taxon>Ascomycota</taxon>
        <taxon>Pezizomycotina</taxon>
        <taxon>Leotiomycetes</taxon>
        <taxon>Helotiales</taxon>
        <taxon>Ploettnerulaceae</taxon>
        <taxon>Rhynchosporium</taxon>
    </lineage>
</organism>
<feature type="compositionally biased region" description="Polar residues" evidence="1">
    <location>
        <begin position="119"/>
        <end position="130"/>
    </location>
</feature>
<proteinExistence type="predicted"/>
<feature type="region of interest" description="Disordered" evidence="1">
    <location>
        <begin position="340"/>
        <end position="368"/>
    </location>
</feature>
<dbReference type="OrthoDB" id="3565260at2759"/>
<feature type="compositionally biased region" description="Polar residues" evidence="1">
    <location>
        <begin position="460"/>
        <end position="479"/>
    </location>
</feature>
<feature type="compositionally biased region" description="Low complexity" evidence="1">
    <location>
        <begin position="909"/>
        <end position="919"/>
    </location>
</feature>
<feature type="compositionally biased region" description="Low complexity" evidence="1">
    <location>
        <begin position="726"/>
        <end position="744"/>
    </location>
</feature>
<feature type="compositionally biased region" description="Polar residues" evidence="1">
    <location>
        <begin position="920"/>
        <end position="938"/>
    </location>
</feature>
<feature type="compositionally biased region" description="Polar residues" evidence="1">
    <location>
        <begin position="516"/>
        <end position="532"/>
    </location>
</feature>
<name>A0A1E1KT42_9HELO</name>